<dbReference type="AlphaFoldDB" id="A0AA38RW37"/>
<feature type="region of interest" description="Disordered" evidence="10">
    <location>
        <begin position="35"/>
        <end position="83"/>
    </location>
</feature>
<dbReference type="InterPro" id="IPR031127">
    <property type="entry name" value="E3_UB_ligase_RBR"/>
</dbReference>
<evidence type="ECO:0000256" key="7">
    <source>
        <dbReference type="ARBA" id="ARBA00022786"/>
    </source>
</evidence>
<feature type="compositionally biased region" description="Acidic residues" evidence="10">
    <location>
        <begin position="695"/>
        <end position="706"/>
    </location>
</feature>
<evidence type="ECO:0000256" key="8">
    <source>
        <dbReference type="ARBA" id="ARBA00022833"/>
    </source>
</evidence>
<feature type="region of interest" description="Disordered" evidence="10">
    <location>
        <begin position="207"/>
        <end position="226"/>
    </location>
</feature>
<keyword evidence="9" id="KW-0175">Coiled coil</keyword>
<dbReference type="InterPro" id="IPR013083">
    <property type="entry name" value="Znf_RING/FYVE/PHD"/>
</dbReference>
<evidence type="ECO:0000256" key="9">
    <source>
        <dbReference type="SAM" id="Coils"/>
    </source>
</evidence>
<dbReference type="EMBL" id="JANBVO010000001">
    <property type="protein sequence ID" value="KAJ9157813.1"/>
    <property type="molecule type" value="Genomic_DNA"/>
</dbReference>
<keyword evidence="5" id="KW-0677">Repeat</keyword>
<proteinExistence type="predicted"/>
<comment type="catalytic activity">
    <reaction evidence="1">
        <text>[E2 ubiquitin-conjugating enzyme]-S-ubiquitinyl-L-cysteine + [acceptor protein]-L-lysine = [E2 ubiquitin-conjugating enzyme]-L-cysteine + [acceptor protein]-N(6)-ubiquitinyl-L-lysine.</text>
        <dbReference type="EC" id="2.3.2.31"/>
    </reaction>
</comment>
<feature type="domain" description="RING-type" evidence="11">
    <location>
        <begin position="238"/>
        <end position="438"/>
    </location>
</feature>
<comment type="caution">
    <text evidence="12">The sequence shown here is derived from an EMBL/GenBank/DDBJ whole genome shotgun (WGS) entry which is preliminary data.</text>
</comment>
<evidence type="ECO:0000313" key="13">
    <source>
        <dbReference type="Proteomes" id="UP001174694"/>
    </source>
</evidence>
<dbReference type="Pfam" id="PF01485">
    <property type="entry name" value="IBR"/>
    <property type="match status" value="1"/>
</dbReference>
<dbReference type="PROSITE" id="PS51873">
    <property type="entry name" value="TRIAD"/>
    <property type="match status" value="1"/>
</dbReference>
<dbReference type="CDD" id="cd20335">
    <property type="entry name" value="BRcat_RBR"/>
    <property type="match status" value="1"/>
</dbReference>
<keyword evidence="7" id="KW-0833">Ubl conjugation pathway</keyword>
<evidence type="ECO:0000259" key="11">
    <source>
        <dbReference type="PROSITE" id="PS51873"/>
    </source>
</evidence>
<gene>
    <name evidence="12" type="ORF">NKR23_g654</name>
</gene>
<evidence type="ECO:0000256" key="4">
    <source>
        <dbReference type="ARBA" id="ARBA00022723"/>
    </source>
</evidence>
<keyword evidence="3 12" id="KW-0808">Transferase</keyword>
<sequence>MADVARGAHTFVDLSIFENWGVKKLIVNISDEDAKFDSGKAAVTSEPDSEQAPSSDEPGAAAAGEDGEEPNLTKYEPPEALRRLPNVNSETIIAVVRGSIENVRAQVAAEEEQRQQQRQRERERELREREEAARREQEVKPETANVPTQGAEESAVAAVQPTDLAAEATPSSAVENMPSTKPLAKRGFIFRHIFRRKVLFGLQETAGHAHGTSASGEDRSAAEGRKDALKQAIQRQEEQVECISCFDEFSPKQVIKTTCHSYCKDCFQRLIANAVENEAQWPPKCCLNPIAHRTILKHVPADLRRRYEKCAEEFSVPVDERVYCAAPGCGVFIRKSGLRPEERRARCPAGHWTCTACRQPAHPDAAACPRNEDLRRVQRLARREGWQRCHRCGNLVEHAEACQHMTCRCGAEFCYVCGARWRTCQCTAEQLSAIKARAARRARRRASVQEREIREQRELNEALRLVEEAEREEARRREEARQEAERLRREEVAARYADLREKLAELNDLQNTLLGYQHDRERDLLAARAREAGEGIAKKQAAKRAELEVARVERLAEGEREWAREYRLRLALERRLEDDYRAKLEAYRGAGRPGESGREERAARALRAFMRKNDERYEAWRRRRDGDAERLRWALDDEAAVQGELMGARAARLAESFDAQEAEMGSRQRAENRWFELVTAERGRMLNELEGVEMEVGGGEDTEAEDWYSIPAEDEHQQPGPSSPVQT</sequence>
<evidence type="ECO:0000256" key="3">
    <source>
        <dbReference type="ARBA" id="ARBA00022679"/>
    </source>
</evidence>
<keyword evidence="13" id="KW-1185">Reference proteome</keyword>
<dbReference type="InterPro" id="IPR002867">
    <property type="entry name" value="IBR_dom"/>
</dbReference>
<evidence type="ECO:0000313" key="12">
    <source>
        <dbReference type="EMBL" id="KAJ9157813.1"/>
    </source>
</evidence>
<protein>
    <recommendedName>
        <fullName evidence="2">RBR-type E3 ubiquitin transferase</fullName>
        <ecNumber evidence="2">2.3.2.31</ecNumber>
    </recommendedName>
</protein>
<evidence type="ECO:0000256" key="6">
    <source>
        <dbReference type="ARBA" id="ARBA00022771"/>
    </source>
</evidence>
<dbReference type="GO" id="GO:0016567">
    <property type="term" value="P:protein ubiquitination"/>
    <property type="evidence" value="ECO:0007669"/>
    <property type="project" value="InterPro"/>
</dbReference>
<reference evidence="12" key="1">
    <citation type="submission" date="2022-07" db="EMBL/GenBank/DDBJ databases">
        <title>Fungi with potential for degradation of polypropylene.</title>
        <authorList>
            <person name="Gostincar C."/>
        </authorList>
    </citation>
    <scope>NUCLEOTIDE SEQUENCE</scope>
    <source>
        <strain evidence="12">EXF-13308</strain>
    </source>
</reference>
<dbReference type="SMART" id="SM00647">
    <property type="entry name" value="IBR"/>
    <property type="match status" value="1"/>
</dbReference>
<dbReference type="PANTHER" id="PTHR11685">
    <property type="entry name" value="RBR FAMILY RING FINGER AND IBR DOMAIN-CONTAINING"/>
    <property type="match status" value="1"/>
</dbReference>
<evidence type="ECO:0000256" key="5">
    <source>
        <dbReference type="ARBA" id="ARBA00022737"/>
    </source>
</evidence>
<keyword evidence="8" id="KW-0862">Zinc</keyword>
<evidence type="ECO:0000256" key="2">
    <source>
        <dbReference type="ARBA" id="ARBA00012251"/>
    </source>
</evidence>
<evidence type="ECO:0000256" key="10">
    <source>
        <dbReference type="SAM" id="MobiDB-lite"/>
    </source>
</evidence>
<organism evidence="12 13">
    <name type="scientific">Pleurostoma richardsiae</name>
    <dbReference type="NCBI Taxonomy" id="41990"/>
    <lineage>
        <taxon>Eukaryota</taxon>
        <taxon>Fungi</taxon>
        <taxon>Dikarya</taxon>
        <taxon>Ascomycota</taxon>
        <taxon>Pezizomycotina</taxon>
        <taxon>Sordariomycetes</taxon>
        <taxon>Sordariomycetidae</taxon>
        <taxon>Calosphaeriales</taxon>
        <taxon>Pleurostomataceae</taxon>
        <taxon>Pleurostoma</taxon>
    </lineage>
</organism>
<feature type="compositionally biased region" description="Low complexity" evidence="10">
    <location>
        <begin position="52"/>
        <end position="64"/>
    </location>
</feature>
<accession>A0AA38RW37</accession>
<dbReference type="CDD" id="cd22584">
    <property type="entry name" value="Rcat_RBR_unk"/>
    <property type="match status" value="1"/>
</dbReference>
<name>A0AA38RW37_9PEZI</name>
<dbReference type="GO" id="GO:0061630">
    <property type="term" value="F:ubiquitin protein ligase activity"/>
    <property type="evidence" value="ECO:0007669"/>
    <property type="project" value="UniProtKB-EC"/>
</dbReference>
<dbReference type="SUPFAM" id="SSF57850">
    <property type="entry name" value="RING/U-box"/>
    <property type="match status" value="1"/>
</dbReference>
<keyword evidence="4" id="KW-0479">Metal-binding</keyword>
<dbReference type="Gene3D" id="1.20.120.1750">
    <property type="match status" value="1"/>
</dbReference>
<keyword evidence="6" id="KW-0863">Zinc-finger</keyword>
<evidence type="ECO:0000256" key="1">
    <source>
        <dbReference type="ARBA" id="ARBA00001798"/>
    </source>
</evidence>
<feature type="region of interest" description="Disordered" evidence="10">
    <location>
        <begin position="109"/>
        <end position="152"/>
    </location>
</feature>
<dbReference type="EC" id="2.3.2.31" evidence="2"/>
<feature type="region of interest" description="Disordered" evidence="10">
    <location>
        <begin position="695"/>
        <end position="727"/>
    </location>
</feature>
<dbReference type="Proteomes" id="UP001174694">
    <property type="component" value="Unassembled WGS sequence"/>
</dbReference>
<feature type="compositionally biased region" description="Basic and acidic residues" evidence="10">
    <location>
        <begin position="111"/>
        <end position="141"/>
    </location>
</feature>
<dbReference type="GO" id="GO:0008270">
    <property type="term" value="F:zinc ion binding"/>
    <property type="evidence" value="ECO:0007669"/>
    <property type="project" value="UniProtKB-KW"/>
</dbReference>
<feature type="coiled-coil region" evidence="9">
    <location>
        <begin position="439"/>
        <end position="519"/>
    </location>
</feature>
<dbReference type="Gene3D" id="3.30.40.10">
    <property type="entry name" value="Zinc/RING finger domain, C3HC4 (zinc finger)"/>
    <property type="match status" value="1"/>
</dbReference>
<feature type="compositionally biased region" description="Basic and acidic residues" evidence="10">
    <location>
        <begin position="216"/>
        <end position="226"/>
    </location>
</feature>
<dbReference type="InterPro" id="IPR044066">
    <property type="entry name" value="TRIAD_supradom"/>
</dbReference>